<dbReference type="EMBL" id="RDSR01000012">
    <property type="protein sequence ID" value="RNE62298.1"/>
    <property type="molecule type" value="Genomic_DNA"/>
</dbReference>
<dbReference type="AlphaFoldDB" id="A0A3M8LCT5"/>
<reference evidence="1 2" key="1">
    <citation type="submission" date="2018-11" db="EMBL/GenBank/DDBJ databases">
        <title>Cryobacterium sp. nov., isolated from rhizosphere soil of lettuce.</title>
        <authorList>
            <person name="Wang Y."/>
        </authorList>
    </citation>
    <scope>NUCLEOTIDE SEQUENCE [LARGE SCALE GENOMIC DNA]</scope>
    <source>
        <strain evidence="1 2">NEAU-85</strain>
    </source>
</reference>
<organism evidence="1 2">
    <name type="scientific">Cryobacterium tepidiphilum</name>
    <dbReference type="NCBI Taxonomy" id="2486026"/>
    <lineage>
        <taxon>Bacteria</taxon>
        <taxon>Bacillati</taxon>
        <taxon>Actinomycetota</taxon>
        <taxon>Actinomycetes</taxon>
        <taxon>Micrococcales</taxon>
        <taxon>Microbacteriaceae</taxon>
        <taxon>Cryobacterium</taxon>
    </lineage>
</organism>
<dbReference type="RefSeq" id="WP_123045921.1">
    <property type="nucleotide sequence ID" value="NZ_RDSR01000012.1"/>
</dbReference>
<proteinExistence type="predicted"/>
<keyword evidence="2" id="KW-1185">Reference proteome</keyword>
<evidence type="ECO:0000313" key="1">
    <source>
        <dbReference type="EMBL" id="RNE62298.1"/>
    </source>
</evidence>
<name>A0A3M8LCT5_9MICO</name>
<dbReference type="Proteomes" id="UP000279859">
    <property type="component" value="Unassembled WGS sequence"/>
</dbReference>
<protein>
    <submittedName>
        <fullName evidence="1">Uncharacterized protein</fullName>
    </submittedName>
</protein>
<gene>
    <name evidence="1" type="ORF">EEJ31_08740</name>
</gene>
<accession>A0A3M8LCT5</accession>
<comment type="caution">
    <text evidence="1">The sequence shown here is derived from an EMBL/GenBank/DDBJ whole genome shotgun (WGS) entry which is preliminary data.</text>
</comment>
<sequence length="161" mass="18970">MKKSHRPTIDEILTQFFADLREGKKGLTLTRLMLIEQRLRECVESEADRVLVASDLQILAAERQFDPADAVARTMHADDLVFVLALFVREPWLPEERVQRTRHLQVTEKLTRFLQYYRLIDRFSIACPLIDIEIAVDQDRIVRRDERRAKRLQVAKAKYHG</sequence>
<dbReference type="OrthoDB" id="3746081at2"/>
<evidence type="ECO:0000313" key="2">
    <source>
        <dbReference type="Proteomes" id="UP000279859"/>
    </source>
</evidence>